<dbReference type="InterPro" id="IPR013970">
    <property type="entry name" value="Rfa2"/>
</dbReference>
<dbReference type="Gene3D" id="2.40.50.140">
    <property type="entry name" value="Nucleic acid-binding proteins"/>
    <property type="match status" value="1"/>
</dbReference>
<comment type="similarity">
    <text evidence="2">Belongs to the replication factor A protein 3 family.</text>
</comment>
<dbReference type="SUPFAM" id="SSF50249">
    <property type="entry name" value="Nucleic acid-binding proteins"/>
    <property type="match status" value="1"/>
</dbReference>
<proteinExistence type="inferred from homology"/>
<organism evidence="4 5">
    <name type="scientific">Cannabis sativa</name>
    <name type="common">Hemp</name>
    <name type="synonym">Marijuana</name>
    <dbReference type="NCBI Taxonomy" id="3483"/>
    <lineage>
        <taxon>Eukaryota</taxon>
        <taxon>Viridiplantae</taxon>
        <taxon>Streptophyta</taxon>
        <taxon>Embryophyta</taxon>
        <taxon>Tracheophyta</taxon>
        <taxon>Spermatophyta</taxon>
        <taxon>Magnoliopsida</taxon>
        <taxon>eudicotyledons</taxon>
        <taxon>Gunneridae</taxon>
        <taxon>Pentapetalae</taxon>
        <taxon>rosids</taxon>
        <taxon>fabids</taxon>
        <taxon>Rosales</taxon>
        <taxon>Cannabaceae</taxon>
        <taxon>Cannabis</taxon>
    </lineage>
</organism>
<dbReference type="AlphaFoldDB" id="A0A7J6HNN2"/>
<dbReference type="PANTHER" id="PTHR47058:SF3">
    <property type="entry name" value="REPLICATION PROTEIN A 14 KDA SUBUNIT A-RELATED"/>
    <property type="match status" value="1"/>
</dbReference>
<keyword evidence="3" id="KW-0539">Nucleus</keyword>
<sequence>MAAHQDMDTSNPAVFVNAELLRLYVGRKVRALVQVIRSENGAVIGKSTDENQIVVKGSPPGSLTNFVEVIGIADGDKSIRAEVWNNFGDAIGISQLWQWLGLAVRFGEIYSRFKG</sequence>
<dbReference type="GO" id="GO:0031981">
    <property type="term" value="C:nuclear lumen"/>
    <property type="evidence" value="ECO:0007669"/>
    <property type="project" value="UniProtKB-ARBA"/>
</dbReference>
<comment type="caution">
    <text evidence="4">The sequence shown here is derived from an EMBL/GenBank/DDBJ whole genome shotgun (WGS) entry which is preliminary data.</text>
</comment>
<evidence type="ECO:0000313" key="4">
    <source>
        <dbReference type="EMBL" id="KAF4396874.1"/>
    </source>
</evidence>
<evidence type="ECO:0000256" key="2">
    <source>
        <dbReference type="ARBA" id="ARBA00009761"/>
    </source>
</evidence>
<reference evidence="4 5" key="1">
    <citation type="journal article" date="2020" name="bioRxiv">
        <title>Sequence and annotation of 42 cannabis genomes reveals extensive copy number variation in cannabinoid synthesis and pathogen resistance genes.</title>
        <authorList>
            <person name="Mckernan K.J."/>
            <person name="Helbert Y."/>
            <person name="Kane L.T."/>
            <person name="Ebling H."/>
            <person name="Zhang L."/>
            <person name="Liu B."/>
            <person name="Eaton Z."/>
            <person name="Mclaughlin S."/>
            <person name="Kingan S."/>
            <person name="Baybayan P."/>
            <person name="Concepcion G."/>
            <person name="Jordan M."/>
            <person name="Riva A."/>
            <person name="Barbazuk W."/>
            <person name="Harkins T."/>
        </authorList>
    </citation>
    <scope>NUCLEOTIDE SEQUENCE [LARGE SCALE GENOMIC DNA]</scope>
    <source>
        <strain evidence="5">cv. Jamaican Lion 4</strain>
        <tissue evidence="4">Leaf</tissue>
    </source>
</reference>
<dbReference type="EMBL" id="JAATIP010000001">
    <property type="protein sequence ID" value="KAF4396874.1"/>
    <property type="molecule type" value="Genomic_DNA"/>
</dbReference>
<dbReference type="GO" id="GO:0006281">
    <property type="term" value="P:DNA repair"/>
    <property type="evidence" value="ECO:0007669"/>
    <property type="project" value="InterPro"/>
</dbReference>
<comment type="subcellular location">
    <subcellularLocation>
        <location evidence="1">Nucleus</location>
    </subcellularLocation>
</comment>
<dbReference type="Pfam" id="PF08661">
    <property type="entry name" value="Rep_fac-A_3"/>
    <property type="match status" value="1"/>
</dbReference>
<gene>
    <name evidence="4" type="ORF">F8388_004842</name>
</gene>
<dbReference type="GO" id="GO:0006310">
    <property type="term" value="P:DNA recombination"/>
    <property type="evidence" value="ECO:0007669"/>
    <property type="project" value="InterPro"/>
</dbReference>
<dbReference type="InterPro" id="IPR012340">
    <property type="entry name" value="NA-bd_OB-fold"/>
</dbReference>
<dbReference type="PANTHER" id="PTHR47058">
    <property type="entry name" value="REPLICATION PROTEIN A 14 KDA SUBUNIT A-RELATED"/>
    <property type="match status" value="1"/>
</dbReference>
<evidence type="ECO:0000313" key="5">
    <source>
        <dbReference type="Proteomes" id="UP000525078"/>
    </source>
</evidence>
<dbReference type="GO" id="GO:0003677">
    <property type="term" value="F:DNA binding"/>
    <property type="evidence" value="ECO:0007669"/>
    <property type="project" value="InterPro"/>
</dbReference>
<evidence type="ECO:0000256" key="1">
    <source>
        <dbReference type="ARBA" id="ARBA00004123"/>
    </source>
</evidence>
<accession>A0A7J6HNN2</accession>
<dbReference type="Proteomes" id="UP000525078">
    <property type="component" value="Unassembled WGS sequence"/>
</dbReference>
<protein>
    <submittedName>
        <fullName evidence="4">Uncharacterized protein</fullName>
    </submittedName>
</protein>
<name>A0A7J6HNN2_CANSA</name>
<evidence type="ECO:0000256" key="3">
    <source>
        <dbReference type="ARBA" id="ARBA00023242"/>
    </source>
</evidence>
<dbReference type="GO" id="GO:0006260">
    <property type="term" value="P:DNA replication"/>
    <property type="evidence" value="ECO:0007669"/>
    <property type="project" value="InterPro"/>
</dbReference>